<comment type="caution">
    <text evidence="3">The sequence shown here is derived from an EMBL/GenBank/DDBJ whole genome shotgun (WGS) entry which is preliminary data.</text>
</comment>
<keyword evidence="2" id="KW-1133">Transmembrane helix</keyword>
<dbReference type="EMBL" id="JASBNA010000010">
    <property type="protein sequence ID" value="KAK7688642.1"/>
    <property type="molecule type" value="Genomic_DNA"/>
</dbReference>
<keyword evidence="2" id="KW-0812">Transmembrane</keyword>
<evidence type="ECO:0000256" key="2">
    <source>
        <dbReference type="SAM" id="Phobius"/>
    </source>
</evidence>
<dbReference type="Proteomes" id="UP001385951">
    <property type="component" value="Unassembled WGS sequence"/>
</dbReference>
<keyword evidence="2" id="KW-0472">Membrane</keyword>
<protein>
    <submittedName>
        <fullName evidence="3">Uncharacterized protein</fullName>
    </submittedName>
</protein>
<proteinExistence type="predicted"/>
<organism evidence="3 4">
    <name type="scientific">Cerrena zonata</name>
    <dbReference type="NCBI Taxonomy" id="2478898"/>
    <lineage>
        <taxon>Eukaryota</taxon>
        <taxon>Fungi</taxon>
        <taxon>Dikarya</taxon>
        <taxon>Basidiomycota</taxon>
        <taxon>Agaricomycotina</taxon>
        <taxon>Agaricomycetes</taxon>
        <taxon>Polyporales</taxon>
        <taxon>Cerrenaceae</taxon>
        <taxon>Cerrena</taxon>
    </lineage>
</organism>
<evidence type="ECO:0000313" key="4">
    <source>
        <dbReference type="Proteomes" id="UP001385951"/>
    </source>
</evidence>
<accession>A0AAW0G880</accession>
<reference evidence="3 4" key="1">
    <citation type="submission" date="2022-09" db="EMBL/GenBank/DDBJ databases">
        <authorList>
            <person name="Palmer J.M."/>
        </authorList>
    </citation>
    <scope>NUCLEOTIDE SEQUENCE [LARGE SCALE GENOMIC DNA]</scope>
    <source>
        <strain evidence="3 4">DSM 7382</strain>
    </source>
</reference>
<feature type="region of interest" description="Disordered" evidence="1">
    <location>
        <begin position="189"/>
        <end position="215"/>
    </location>
</feature>
<sequence length="215" mass="23868">MYIPQRGYRHELGSISRQLGCILAGLPYLLVQVTNYAKKIISYPAGYLETEASSSSNCANLQQQSMFYPPLESTRSTHCPRDSSGNSGLSPDIIAAIVICLVLLLLIVVVGVLIRGRFICCQSYTPTRKPRYRFNPRALRWNAFSLQDGIEMTPQSGVRADELPRYTHHGDQTRMVRVVPPIPALVATSPIETRDPGLPPYDEGGQSTLVPHQEK</sequence>
<gene>
    <name evidence="3" type="ORF">QCA50_008180</name>
</gene>
<feature type="compositionally biased region" description="Polar residues" evidence="1">
    <location>
        <begin position="205"/>
        <end position="215"/>
    </location>
</feature>
<dbReference type="AlphaFoldDB" id="A0AAW0G880"/>
<keyword evidence="4" id="KW-1185">Reference proteome</keyword>
<name>A0AAW0G880_9APHY</name>
<feature type="transmembrane region" description="Helical" evidence="2">
    <location>
        <begin position="93"/>
        <end position="114"/>
    </location>
</feature>
<evidence type="ECO:0000313" key="3">
    <source>
        <dbReference type="EMBL" id="KAK7688642.1"/>
    </source>
</evidence>
<evidence type="ECO:0000256" key="1">
    <source>
        <dbReference type="SAM" id="MobiDB-lite"/>
    </source>
</evidence>